<organism evidence="4 5">
    <name type="scientific">Mycolicibacterium neworleansense</name>
    <dbReference type="NCBI Taxonomy" id="146018"/>
    <lineage>
        <taxon>Bacteria</taxon>
        <taxon>Bacillati</taxon>
        <taxon>Actinomycetota</taxon>
        <taxon>Actinomycetes</taxon>
        <taxon>Mycobacteriales</taxon>
        <taxon>Mycobacteriaceae</taxon>
        <taxon>Mycolicibacterium</taxon>
    </lineage>
</organism>
<dbReference type="Proteomes" id="UP000199147">
    <property type="component" value="Unassembled WGS sequence"/>
</dbReference>
<dbReference type="InterPro" id="IPR013342">
    <property type="entry name" value="Mandelate_racemase_C"/>
</dbReference>
<dbReference type="SUPFAM" id="SSF51604">
    <property type="entry name" value="Enolase C-terminal domain-like"/>
    <property type="match status" value="1"/>
</dbReference>
<name>A0A0H5RJB0_9MYCO</name>
<evidence type="ECO:0000313" key="4">
    <source>
        <dbReference type="EMBL" id="CRZ14255.1"/>
    </source>
</evidence>
<dbReference type="Pfam" id="PF18374">
    <property type="entry name" value="Enolase_like_N"/>
    <property type="match status" value="1"/>
</dbReference>
<dbReference type="PANTHER" id="PTHR48073:SF2">
    <property type="entry name" value="O-SUCCINYLBENZOATE SYNTHASE"/>
    <property type="match status" value="1"/>
</dbReference>
<dbReference type="SMART" id="SM00922">
    <property type="entry name" value="MR_MLE"/>
    <property type="match status" value="1"/>
</dbReference>
<dbReference type="InterPro" id="IPR029065">
    <property type="entry name" value="Enolase_C-like"/>
</dbReference>
<dbReference type="InterPro" id="IPR036849">
    <property type="entry name" value="Enolase-like_C_sf"/>
</dbReference>
<gene>
    <name evidence="4" type="ORF">BN2156_01103</name>
</gene>
<feature type="domain" description="Mandelate racemase/muconate lactonizing enzyme C-terminal" evidence="3">
    <location>
        <begin position="84"/>
        <end position="181"/>
    </location>
</feature>
<evidence type="ECO:0000256" key="2">
    <source>
        <dbReference type="ARBA" id="ARBA00022723"/>
    </source>
</evidence>
<evidence type="ECO:0000259" key="3">
    <source>
        <dbReference type="SMART" id="SM00922"/>
    </source>
</evidence>
<keyword evidence="5" id="KW-1185">Reference proteome</keyword>
<dbReference type="NCBIfam" id="NF002782">
    <property type="entry name" value="PRK02901.1"/>
    <property type="match status" value="1"/>
</dbReference>
<dbReference type="STRING" id="146018.BN2156_01103"/>
<dbReference type="AlphaFoldDB" id="A0A0H5RJB0"/>
<keyword evidence="2" id="KW-0479">Metal-binding</keyword>
<accession>A0A0H5RJB0</accession>
<sequence>MVVQTLIDFDRAPVFAIPTIEPVGGLTVREGMLLEGPQGWGEFSPLPHERALVRWLTAATEPGTVGWPDPARGRVPIAVTIPAAVEAARAQQIAEASGCRTAAVEVGAGDLAQDVERVQAVRDALGADGVLRCDAKGRWDPDTAVTAITALDRAAGGLEFVTQPCRTIDELVQVRRRVEVRIAVAEALRDADDPTSLRLGEAADIAVLASGPLGGARRALRVAESCGLPCVVASTLETTIGLAAGLALAGALPELMFACELGTRGFLAGDVVADSRSLAAVGGYLPVAPMPPAPQPDRLERYAVTDPARLTWWRERLQRAISAS</sequence>
<reference evidence="5" key="1">
    <citation type="submission" date="2015-07" db="EMBL/GenBank/DDBJ databases">
        <authorList>
            <person name="Urmite Genomes"/>
        </authorList>
    </citation>
    <scope>NUCLEOTIDE SEQUENCE [LARGE SCALE GENOMIC DNA]</scope>
    <source>
        <strain evidence="5">type strain: ATCC 49404</strain>
    </source>
</reference>
<dbReference type="GO" id="GO:0009234">
    <property type="term" value="P:menaquinone biosynthetic process"/>
    <property type="evidence" value="ECO:0007669"/>
    <property type="project" value="UniProtKB-KW"/>
</dbReference>
<dbReference type="GO" id="GO:0046872">
    <property type="term" value="F:metal ion binding"/>
    <property type="evidence" value="ECO:0007669"/>
    <property type="project" value="UniProtKB-KW"/>
</dbReference>
<dbReference type="Pfam" id="PF13378">
    <property type="entry name" value="MR_MLE_C"/>
    <property type="match status" value="1"/>
</dbReference>
<dbReference type="PANTHER" id="PTHR48073">
    <property type="entry name" value="O-SUCCINYLBENZOATE SYNTHASE-RELATED"/>
    <property type="match status" value="1"/>
</dbReference>
<proteinExistence type="predicted"/>
<protein>
    <submittedName>
        <fullName evidence="4">O-succinylbenzoate synthase</fullName>
    </submittedName>
</protein>
<dbReference type="Gene3D" id="3.20.20.120">
    <property type="entry name" value="Enolase-like C-terminal domain"/>
    <property type="match status" value="1"/>
</dbReference>
<evidence type="ECO:0000313" key="5">
    <source>
        <dbReference type="Proteomes" id="UP000199147"/>
    </source>
</evidence>
<evidence type="ECO:0000256" key="1">
    <source>
        <dbReference type="ARBA" id="ARBA00022428"/>
    </source>
</evidence>
<keyword evidence="1" id="KW-0474">Menaquinone biosynthesis</keyword>
<dbReference type="EMBL" id="CWKH01000001">
    <property type="protein sequence ID" value="CRZ14255.1"/>
    <property type="molecule type" value="Genomic_DNA"/>
</dbReference>